<comment type="caution">
    <text evidence="1">The sequence shown here is derived from an EMBL/GenBank/DDBJ whole genome shotgun (WGS) entry which is preliminary data.</text>
</comment>
<name>A0AAW3MX98_9BURK</name>
<dbReference type="Proteomes" id="UP000056453">
    <property type="component" value="Unassembled WGS sequence"/>
</dbReference>
<dbReference type="RefSeq" id="WP_059924800.1">
    <property type="nucleotide sequence ID" value="NZ_LPBG01000047.1"/>
</dbReference>
<evidence type="ECO:0000313" key="2">
    <source>
        <dbReference type="Proteomes" id="UP000056453"/>
    </source>
</evidence>
<dbReference type="EMBL" id="LPBJ01000047">
    <property type="protein sequence ID" value="KVP97943.1"/>
    <property type="molecule type" value="Genomic_DNA"/>
</dbReference>
<protein>
    <submittedName>
        <fullName evidence="1">Uncharacterized protein</fullName>
    </submittedName>
</protein>
<gene>
    <name evidence="1" type="ORF">WJ96_05070</name>
</gene>
<organism evidence="1 2">
    <name type="scientific">Burkholderia ubonensis</name>
    <dbReference type="NCBI Taxonomy" id="101571"/>
    <lineage>
        <taxon>Bacteria</taxon>
        <taxon>Pseudomonadati</taxon>
        <taxon>Pseudomonadota</taxon>
        <taxon>Betaproteobacteria</taxon>
        <taxon>Burkholderiales</taxon>
        <taxon>Burkholderiaceae</taxon>
        <taxon>Burkholderia</taxon>
        <taxon>Burkholderia cepacia complex</taxon>
    </lineage>
</organism>
<dbReference type="AlphaFoldDB" id="A0AAW3MX98"/>
<keyword evidence="2" id="KW-1185">Reference proteome</keyword>
<evidence type="ECO:0000313" key="1">
    <source>
        <dbReference type="EMBL" id="KVP97943.1"/>
    </source>
</evidence>
<sequence>MNPAINYAFHPLENEPHAFRVKTEAKASTFLDHAEDLIIRALSPDAVPLLQAYLSGLNADTTWVAREDRGSAFIGKWVLPGQQGMVELHQCTSNKRTPALWYQLLIDDEHEGDLRSIAVLDLGLARGIFDALVSGALRIESA</sequence>
<reference evidence="1 2" key="1">
    <citation type="submission" date="2015-11" db="EMBL/GenBank/DDBJ databases">
        <title>Expanding the genomic diversity of Burkholderia species for the development of highly accurate diagnostics.</title>
        <authorList>
            <person name="Sahl J."/>
            <person name="Keim P."/>
            <person name="Wagner D."/>
        </authorList>
    </citation>
    <scope>NUCLEOTIDE SEQUENCE [LARGE SCALE GENOMIC DNA]</scope>
    <source>
        <strain evidence="1 2">MSMB1808WGS</strain>
    </source>
</reference>
<proteinExistence type="predicted"/>
<accession>A0AAW3MX98</accession>